<dbReference type="EMBL" id="CAXDID020000049">
    <property type="protein sequence ID" value="CAL6004811.1"/>
    <property type="molecule type" value="Genomic_DNA"/>
</dbReference>
<reference evidence="3" key="1">
    <citation type="submission" date="2023-06" db="EMBL/GenBank/DDBJ databases">
        <authorList>
            <person name="Kurt Z."/>
        </authorList>
    </citation>
    <scope>NUCLEOTIDE SEQUENCE</scope>
</reference>
<accession>A0AA86TUC9</accession>
<reference evidence="4 5" key="2">
    <citation type="submission" date="2024-07" db="EMBL/GenBank/DDBJ databases">
        <authorList>
            <person name="Akdeniz Z."/>
        </authorList>
    </citation>
    <scope>NUCLEOTIDE SEQUENCE [LARGE SCALE GENOMIC DNA]</scope>
</reference>
<evidence type="ECO:0000313" key="3">
    <source>
        <dbReference type="EMBL" id="CAI9929139.1"/>
    </source>
</evidence>
<keyword evidence="2" id="KW-0677">Repeat</keyword>
<dbReference type="Pfam" id="PF12799">
    <property type="entry name" value="LRR_4"/>
    <property type="match status" value="3"/>
</dbReference>
<dbReference type="PANTHER" id="PTHR46652:SF3">
    <property type="entry name" value="LEUCINE-RICH REPEAT-CONTAINING PROTEIN 9"/>
    <property type="match status" value="1"/>
</dbReference>
<dbReference type="PANTHER" id="PTHR46652">
    <property type="entry name" value="LEUCINE-RICH REPEAT AND IQ DOMAIN-CONTAINING PROTEIN 1-RELATED"/>
    <property type="match status" value="1"/>
</dbReference>
<evidence type="ECO:0000256" key="1">
    <source>
        <dbReference type="ARBA" id="ARBA00022614"/>
    </source>
</evidence>
<name>A0AA86TUC9_9EUKA</name>
<evidence type="ECO:0000313" key="4">
    <source>
        <dbReference type="EMBL" id="CAL6004811.1"/>
    </source>
</evidence>
<evidence type="ECO:0000256" key="2">
    <source>
        <dbReference type="ARBA" id="ARBA00022737"/>
    </source>
</evidence>
<comment type="caution">
    <text evidence="3">The sequence shown here is derived from an EMBL/GenBank/DDBJ whole genome shotgun (WGS) entry which is preliminary data.</text>
</comment>
<dbReference type="SMART" id="SM00369">
    <property type="entry name" value="LRR_TYP"/>
    <property type="match status" value="8"/>
</dbReference>
<gene>
    <name evidence="3" type="ORF">HINF_LOCUS16784</name>
    <name evidence="4" type="ORF">HINF_LOCUS19068</name>
</gene>
<dbReference type="InterPro" id="IPR025875">
    <property type="entry name" value="Leu-rich_rpt_4"/>
</dbReference>
<keyword evidence="5" id="KW-1185">Reference proteome</keyword>
<dbReference type="Proteomes" id="UP001642409">
    <property type="component" value="Unassembled WGS sequence"/>
</dbReference>
<dbReference type="EMBL" id="CATOUU010000424">
    <property type="protein sequence ID" value="CAI9929139.1"/>
    <property type="molecule type" value="Genomic_DNA"/>
</dbReference>
<sequence length="1401" mass="161403">MSEQQCYIVRQQSDLQNEEILKYVNVSILNIYFKKLDFIPVHIQILRINNCQLQSLKNLCNLVCLRYLDISFNLVNDISEILVHQNLEYLDFSSNSVIVINSVAQLRNLKTLHLANNKIINFEPLIHHENFDQAWLQPQFIPLKEDFTKMLTPGSTDEKVAQFMQNESLKREQSEYLFKMIKKLSVSVQNGFLTVENEPELTDFAFSDSFHIHSLTINQCINLKFLNAPKRIKHLKINNSQLCDINWVAQMTQLESIDLSGNNIVKCEPLSKLQLKAVNLSNNKIIDLKHIQEFIKFQNTIVSQQTKPNTEDFQKYLGQSGTEAQIQQLVAEMEENQLSNEQITHDTYNIQKYKDSVVDGILQINNDQNLTSIEFTELIGQKKVTELIIINCNNLKLDRCPKAKNSAVTKLTINCCGLNDLTGLQVMTQLTQLNLSLNKISNLSILASLVNLTSLDLGQNNIANISVLSNFKQLRALDLSENLLEDISSLRDLVQMEELDLSYGKLKSISDLVAMVNLKYLNISFNEICSIDSLAKMLNITYLNISRNKIISINVCEKFTKLFDLRTGDSFIQDFEPIAKLKYVNKNWIRKQNIPTENDFMNAFNCNSYEVKKLVEKNKKLKEISDIKFLLIKKYENKVQNNKLIINNETQLSNLQFTDVLHLQELEASGCKTINFDEDQIPKHLLKLKLNKCTFTNANAGINMITGIYQMEQLVELDLAFNFIRDITEIGNLTNLRKLFLQNNEISRIYAIGNLKQLNILQLQNNKIIFSAPLKELKVEPQLHLDNNLVIDNYLLKNQSKPQLIDYQNFLGPNSTDAMVKELEKTIDYNIHMFYKYNKTVQNSTLNIQNNNDLNDFGFTQKLNVQTLIIKDCKNVSLIRTFENLKTSDNALVNYPEVEIIKVPKQLVSLSIINSKLTNTTGLEQMIQLQKIELINNPVSSIKPILGLRNVISLTINGSKLTNIVGLEQMKQLQYLNLKDNCILVIMQIQALVNLNQVLIENNFIQDLEYLTQLPNYTFGWINQTQRVPTQTEFQNFINDTNSEMNVVQLQSQLAPTILKTDQLLNGKQDQDQRTKYYPQIKNKILTITGDSQIQDFKFVEQLDVVNLQLNNCANVKLNRTPSNILSLTINNTKLANLIGLEQMKQLQYIDIRDNCIVSIEPIKYLVNLKQILIDNNFIQDMEHVTVLPNYNSDWIYYQRVPTDLDIKNYLTDIHSNTSLQVFKIELALKKKKTDELIKLYPAKYDAEMIAKYQNQVQPQYPDGKSYGPFLRIQSDPNVRDLKFVESLNVTDLLLNGCNNAHLLRVPTNMQSLVHRDSDLKSVKGVERITELEYLDLQMNQLVNVNGIRELEKLTHLYINSNKITDLSPVEYLKGKGCCKNDCDTYNQKQPSQQEIDESRL</sequence>
<evidence type="ECO:0000313" key="5">
    <source>
        <dbReference type="Proteomes" id="UP001642409"/>
    </source>
</evidence>
<proteinExistence type="predicted"/>
<dbReference type="InterPro" id="IPR001611">
    <property type="entry name" value="Leu-rich_rpt"/>
</dbReference>
<dbReference type="SUPFAM" id="SSF52058">
    <property type="entry name" value="L domain-like"/>
    <property type="match status" value="4"/>
</dbReference>
<protein>
    <submittedName>
        <fullName evidence="3">Uncharacterized protein</fullName>
    </submittedName>
</protein>
<dbReference type="SMART" id="SM00365">
    <property type="entry name" value="LRR_SD22"/>
    <property type="match status" value="14"/>
</dbReference>
<keyword evidence="1" id="KW-0433">Leucine-rich repeat</keyword>
<dbReference type="InterPro" id="IPR032675">
    <property type="entry name" value="LRR_dom_sf"/>
</dbReference>
<dbReference type="Gene3D" id="3.80.10.10">
    <property type="entry name" value="Ribonuclease Inhibitor"/>
    <property type="match status" value="7"/>
</dbReference>
<dbReference type="InterPro" id="IPR003591">
    <property type="entry name" value="Leu-rich_rpt_typical-subtyp"/>
</dbReference>
<organism evidence="3">
    <name type="scientific">Hexamita inflata</name>
    <dbReference type="NCBI Taxonomy" id="28002"/>
    <lineage>
        <taxon>Eukaryota</taxon>
        <taxon>Metamonada</taxon>
        <taxon>Diplomonadida</taxon>
        <taxon>Hexamitidae</taxon>
        <taxon>Hexamitinae</taxon>
        <taxon>Hexamita</taxon>
    </lineage>
</organism>
<dbReference type="InterPro" id="IPR050836">
    <property type="entry name" value="SDS22/Internalin_LRR"/>
</dbReference>
<dbReference type="PROSITE" id="PS51450">
    <property type="entry name" value="LRR"/>
    <property type="match status" value="12"/>
</dbReference>